<comment type="caution">
    <text evidence="4">The sequence shown here is derived from an EMBL/GenBank/DDBJ whole genome shotgun (WGS) entry which is preliminary data.</text>
</comment>
<dbReference type="EMBL" id="JAGYWB010000004">
    <property type="protein sequence ID" value="KAI0524054.1"/>
    <property type="molecule type" value="Genomic_DNA"/>
</dbReference>
<keyword evidence="5" id="KW-1185">Reference proteome</keyword>
<evidence type="ECO:0000256" key="2">
    <source>
        <dbReference type="ARBA" id="ARBA00012176"/>
    </source>
</evidence>
<feature type="region of interest" description="Disordered" evidence="3">
    <location>
        <begin position="1"/>
        <end position="47"/>
    </location>
</feature>
<accession>A0A8T3C075</accession>
<proteinExistence type="inferred from homology"/>
<dbReference type="PANTHER" id="PTHR12993">
    <property type="entry name" value="N-ACETYLGLUCOSAMINYL-PHOSPHATIDYLINOSITOL DE-N-ACETYLASE-RELATED"/>
    <property type="match status" value="1"/>
</dbReference>
<dbReference type="GO" id="GO:0000225">
    <property type="term" value="F:N-acetylglucosaminylphosphatidylinositol deacetylase activity"/>
    <property type="evidence" value="ECO:0007669"/>
    <property type="project" value="UniProtKB-EC"/>
</dbReference>
<name>A0A8T3C075_DENNO</name>
<dbReference type="SMR" id="A0A8T3C075"/>
<dbReference type="PANTHER" id="PTHR12993:SF11">
    <property type="entry name" value="N-ACETYLGLUCOSAMINYL-PHOSPHATIDYLINOSITOL DE-N-ACETYLASE"/>
    <property type="match status" value="1"/>
</dbReference>
<dbReference type="Gene3D" id="3.40.50.10320">
    <property type="entry name" value="LmbE-like"/>
    <property type="match status" value="1"/>
</dbReference>
<dbReference type="EC" id="3.5.1.89" evidence="2"/>
<dbReference type="OrthoDB" id="440160at2759"/>
<dbReference type="SUPFAM" id="SSF102588">
    <property type="entry name" value="LmbE-like"/>
    <property type="match status" value="1"/>
</dbReference>
<dbReference type="Pfam" id="PF02585">
    <property type="entry name" value="PIG-L"/>
    <property type="match status" value="1"/>
</dbReference>
<sequence>MALTFSRGPHLRQRPSPLSDHRQRPSPPSDYRLTPSPDAQSQNTADYGPSDLRRLLWSFRPPSTDNGLSDPGLLPTTVLSICVTYYGLLFPFSTVRCSSTSPLAGRALNASLNNFFASFDDVPSCRIRNHTPIVCSIGSKEDDGNLLVAKFMALVGTGNDRGRSNVLLVVAHPDDESMFFAPTILYLTSNGHNLYILCISNGNSEGKGNIRKEELYRACATLKVPLQQIKVVDHQDLQCGAYGILVELELKFVRKALCEGEISLEMCIRKWLIEENILIKSHQHPHHNLIPSKPLAAPFLFLLPPLEASIAHSI</sequence>
<dbReference type="GO" id="GO:0005783">
    <property type="term" value="C:endoplasmic reticulum"/>
    <property type="evidence" value="ECO:0007669"/>
    <property type="project" value="TreeGrafter"/>
</dbReference>
<evidence type="ECO:0000313" key="5">
    <source>
        <dbReference type="Proteomes" id="UP000829196"/>
    </source>
</evidence>
<dbReference type="Proteomes" id="UP000829196">
    <property type="component" value="Unassembled WGS sequence"/>
</dbReference>
<dbReference type="InterPro" id="IPR024078">
    <property type="entry name" value="LmbE-like_dom_sf"/>
</dbReference>
<reference evidence="4" key="1">
    <citation type="journal article" date="2022" name="Front. Genet.">
        <title>Chromosome-Scale Assembly of the Dendrobium nobile Genome Provides Insights Into the Molecular Mechanism of the Biosynthesis of the Medicinal Active Ingredient of Dendrobium.</title>
        <authorList>
            <person name="Xu Q."/>
            <person name="Niu S.-C."/>
            <person name="Li K.-L."/>
            <person name="Zheng P.-J."/>
            <person name="Zhang X.-J."/>
            <person name="Jia Y."/>
            <person name="Liu Y."/>
            <person name="Niu Y.-X."/>
            <person name="Yu L.-H."/>
            <person name="Chen D.-F."/>
            <person name="Zhang G.-Q."/>
        </authorList>
    </citation>
    <scope>NUCLEOTIDE SEQUENCE</scope>
    <source>
        <tissue evidence="4">Leaf</tissue>
    </source>
</reference>
<dbReference type="InterPro" id="IPR003737">
    <property type="entry name" value="GlcNAc_PI_deacetylase-related"/>
</dbReference>
<organism evidence="4 5">
    <name type="scientific">Dendrobium nobile</name>
    <name type="common">Orchid</name>
    <dbReference type="NCBI Taxonomy" id="94219"/>
    <lineage>
        <taxon>Eukaryota</taxon>
        <taxon>Viridiplantae</taxon>
        <taxon>Streptophyta</taxon>
        <taxon>Embryophyta</taxon>
        <taxon>Tracheophyta</taxon>
        <taxon>Spermatophyta</taxon>
        <taxon>Magnoliopsida</taxon>
        <taxon>Liliopsida</taxon>
        <taxon>Asparagales</taxon>
        <taxon>Orchidaceae</taxon>
        <taxon>Epidendroideae</taxon>
        <taxon>Malaxideae</taxon>
        <taxon>Dendrobiinae</taxon>
        <taxon>Dendrobium</taxon>
    </lineage>
</organism>
<dbReference type="AlphaFoldDB" id="A0A8T3C075"/>
<gene>
    <name evidence="4" type="ORF">KFK09_003418</name>
</gene>
<comment type="similarity">
    <text evidence="1">Belongs to the PIGL family.</text>
</comment>
<evidence type="ECO:0000313" key="4">
    <source>
        <dbReference type="EMBL" id="KAI0524054.1"/>
    </source>
</evidence>
<evidence type="ECO:0000256" key="1">
    <source>
        <dbReference type="ARBA" id="ARBA00006066"/>
    </source>
</evidence>
<evidence type="ECO:0000256" key="3">
    <source>
        <dbReference type="SAM" id="MobiDB-lite"/>
    </source>
</evidence>
<protein>
    <recommendedName>
        <fullName evidence="2">N-acetylglucosaminylphosphatidylinositol deacetylase</fullName>
        <ecNumber evidence="2">3.5.1.89</ecNumber>
    </recommendedName>
</protein>